<dbReference type="InterPro" id="IPR036291">
    <property type="entry name" value="NAD(P)-bd_dom_sf"/>
</dbReference>
<evidence type="ECO:0000256" key="1">
    <source>
        <dbReference type="ARBA" id="ARBA00004123"/>
    </source>
</evidence>
<sequence>MSKILTVFGATGNQGGSVISAVLADPVLSKEYKIRGVTRDASKPAAKALAGKGVELVSADLSSPETIRGAVEGAHSVFIVTNYWESGSAEVELAQGKAVADASKAAGVKHLIFSSLINVTEASNGALTHVKHFDAKATVEKYIREIGVPATFVMPGFYMSNLFDMIRKNEDGTFTWALPVDGDKAQVPVFDASGDTGLFVKAALKLSEPTGRQILAAAEYISPNQLIAEFSEVTGHKATFAQVPGDVFKSFLPPQIADEMNDNMLLLQDPGYYQGADLADSLQLLDAKPTTWKAFVEANKAKWE</sequence>
<dbReference type="Proteomes" id="UP000616885">
    <property type="component" value="Unassembled WGS sequence"/>
</dbReference>
<evidence type="ECO:0000256" key="2">
    <source>
        <dbReference type="ARBA" id="ARBA00004556"/>
    </source>
</evidence>
<dbReference type="PANTHER" id="PTHR42748">
    <property type="entry name" value="NITROGEN METABOLITE REPRESSION PROTEIN NMRA FAMILY MEMBER"/>
    <property type="match status" value="1"/>
</dbReference>
<reference evidence="9" key="1">
    <citation type="submission" date="2020-10" db="EMBL/GenBank/DDBJ databases">
        <title>High-Quality Genome Resource of Clonostachys rosea strain S41 by Oxford Nanopore Long-Read Sequencing.</title>
        <authorList>
            <person name="Wang H."/>
        </authorList>
    </citation>
    <scope>NUCLEOTIDE SEQUENCE</scope>
    <source>
        <strain evidence="9">S41</strain>
    </source>
</reference>
<evidence type="ECO:0000313" key="10">
    <source>
        <dbReference type="Proteomes" id="UP000616885"/>
    </source>
</evidence>
<dbReference type="InterPro" id="IPR008030">
    <property type="entry name" value="NmrA-like"/>
</dbReference>
<dbReference type="GO" id="GO:0048471">
    <property type="term" value="C:perinuclear region of cytoplasm"/>
    <property type="evidence" value="ECO:0007669"/>
    <property type="project" value="UniProtKB-SubCell"/>
</dbReference>
<dbReference type="Gene3D" id="3.90.25.10">
    <property type="entry name" value="UDP-galactose 4-epimerase, domain 1"/>
    <property type="match status" value="1"/>
</dbReference>
<evidence type="ECO:0000313" key="9">
    <source>
        <dbReference type="EMBL" id="KAF9747683.1"/>
    </source>
</evidence>
<protein>
    <recommendedName>
        <fullName evidence="7">NmrA-like family domain-containing protein 1</fullName>
    </recommendedName>
</protein>
<evidence type="ECO:0000256" key="6">
    <source>
        <dbReference type="ARBA" id="ARBA00023242"/>
    </source>
</evidence>
<dbReference type="SUPFAM" id="SSF51735">
    <property type="entry name" value="NAD(P)-binding Rossmann-fold domains"/>
    <property type="match status" value="1"/>
</dbReference>
<keyword evidence="5" id="KW-0521">NADP</keyword>
<gene>
    <name evidence="9" type="ORF">IM811_003017</name>
</gene>
<evidence type="ECO:0000256" key="4">
    <source>
        <dbReference type="ARBA" id="ARBA00022490"/>
    </source>
</evidence>
<dbReference type="AlphaFoldDB" id="A0A8H7K8J0"/>
<evidence type="ECO:0000256" key="3">
    <source>
        <dbReference type="ARBA" id="ARBA00006328"/>
    </source>
</evidence>
<feature type="domain" description="NmrA-like" evidence="8">
    <location>
        <begin position="2"/>
        <end position="295"/>
    </location>
</feature>
<keyword evidence="6" id="KW-0539">Nucleus</keyword>
<dbReference type="EMBL" id="JADCTT010000010">
    <property type="protein sequence ID" value="KAF9747683.1"/>
    <property type="molecule type" value="Genomic_DNA"/>
</dbReference>
<comment type="subcellular location">
    <subcellularLocation>
        <location evidence="2">Cytoplasm</location>
        <location evidence="2">Perinuclear region</location>
    </subcellularLocation>
    <subcellularLocation>
        <location evidence="1">Nucleus</location>
    </subcellularLocation>
</comment>
<accession>A0A8H7K8J0</accession>
<dbReference type="Pfam" id="PF05368">
    <property type="entry name" value="NmrA"/>
    <property type="match status" value="1"/>
</dbReference>
<dbReference type="GO" id="GO:0005634">
    <property type="term" value="C:nucleus"/>
    <property type="evidence" value="ECO:0007669"/>
    <property type="project" value="UniProtKB-SubCell"/>
</dbReference>
<dbReference type="InterPro" id="IPR051164">
    <property type="entry name" value="NmrA-like_oxidored"/>
</dbReference>
<keyword evidence="4" id="KW-0963">Cytoplasm</keyword>
<evidence type="ECO:0000256" key="7">
    <source>
        <dbReference type="ARBA" id="ARBA00040296"/>
    </source>
</evidence>
<evidence type="ECO:0000256" key="5">
    <source>
        <dbReference type="ARBA" id="ARBA00022857"/>
    </source>
</evidence>
<dbReference type="FunFam" id="3.40.50.720:FF:000181">
    <property type="entry name" value="NmrA-like family domain-containing protein 1"/>
    <property type="match status" value="1"/>
</dbReference>
<dbReference type="CDD" id="cd05251">
    <property type="entry name" value="NmrA_like_SDR_a"/>
    <property type="match status" value="1"/>
</dbReference>
<name>A0A8H7K8J0_BIOOC</name>
<dbReference type="Gene3D" id="3.40.50.720">
    <property type="entry name" value="NAD(P)-binding Rossmann-like Domain"/>
    <property type="match status" value="1"/>
</dbReference>
<comment type="similarity">
    <text evidence="3">Belongs to the NmrA-type oxidoreductase family.</text>
</comment>
<evidence type="ECO:0000259" key="8">
    <source>
        <dbReference type="Pfam" id="PF05368"/>
    </source>
</evidence>
<organism evidence="9 10">
    <name type="scientific">Bionectria ochroleuca</name>
    <name type="common">Gliocladium roseum</name>
    <dbReference type="NCBI Taxonomy" id="29856"/>
    <lineage>
        <taxon>Eukaryota</taxon>
        <taxon>Fungi</taxon>
        <taxon>Dikarya</taxon>
        <taxon>Ascomycota</taxon>
        <taxon>Pezizomycotina</taxon>
        <taxon>Sordariomycetes</taxon>
        <taxon>Hypocreomycetidae</taxon>
        <taxon>Hypocreales</taxon>
        <taxon>Bionectriaceae</taxon>
        <taxon>Clonostachys</taxon>
    </lineage>
</organism>
<comment type="caution">
    <text evidence="9">The sequence shown here is derived from an EMBL/GenBank/DDBJ whole genome shotgun (WGS) entry which is preliminary data.</text>
</comment>
<dbReference type="PANTHER" id="PTHR42748:SF31">
    <property type="entry name" value="NMRA-LIKE DOMAIN-CONTAINING PROTEIN-RELATED"/>
    <property type="match status" value="1"/>
</dbReference>
<proteinExistence type="inferred from homology"/>